<proteinExistence type="predicted"/>
<accession>A0ABU8HHM1</accession>
<keyword evidence="2" id="KW-1133">Transmembrane helix</keyword>
<comment type="caution">
    <text evidence="3">The sequence shown here is derived from an EMBL/GenBank/DDBJ whole genome shotgun (WGS) entry which is preliminary data.</text>
</comment>
<sequence length="55" mass="6076">MGYTLLIIISVIIIFLVIGVSVLTTSKAYTYKHTVDPLPGNNGTNDDQVENHEEK</sequence>
<keyword evidence="2" id="KW-0812">Transmembrane</keyword>
<dbReference type="InterPro" id="IPR047753">
    <property type="entry name" value="YtzI-like"/>
</dbReference>
<feature type="region of interest" description="Disordered" evidence="1">
    <location>
        <begin position="35"/>
        <end position="55"/>
    </location>
</feature>
<dbReference type="EMBL" id="JBBAXC010000016">
    <property type="protein sequence ID" value="MEI5908777.1"/>
    <property type="molecule type" value="Genomic_DNA"/>
</dbReference>
<organism evidence="3 4">
    <name type="scientific">Bacillus spongiae</name>
    <dbReference type="NCBI Taxonomy" id="2683610"/>
    <lineage>
        <taxon>Bacteria</taxon>
        <taxon>Bacillati</taxon>
        <taxon>Bacillota</taxon>
        <taxon>Bacilli</taxon>
        <taxon>Bacillales</taxon>
        <taxon>Bacillaceae</taxon>
        <taxon>Bacillus</taxon>
    </lineage>
</organism>
<evidence type="ECO:0000256" key="1">
    <source>
        <dbReference type="SAM" id="MobiDB-lite"/>
    </source>
</evidence>
<keyword evidence="4" id="KW-1185">Reference proteome</keyword>
<evidence type="ECO:0000313" key="4">
    <source>
        <dbReference type="Proteomes" id="UP001312865"/>
    </source>
</evidence>
<keyword evidence="2" id="KW-0472">Membrane</keyword>
<dbReference type="NCBIfam" id="NF033232">
    <property type="entry name" value="small_YtzI"/>
    <property type="match status" value="1"/>
</dbReference>
<dbReference type="Proteomes" id="UP001312865">
    <property type="component" value="Unassembled WGS sequence"/>
</dbReference>
<evidence type="ECO:0000256" key="2">
    <source>
        <dbReference type="SAM" id="Phobius"/>
    </source>
</evidence>
<evidence type="ECO:0000313" key="3">
    <source>
        <dbReference type="EMBL" id="MEI5908777.1"/>
    </source>
</evidence>
<name>A0ABU8HHM1_9BACI</name>
<protein>
    <submittedName>
        <fullName evidence="3">YtzI protein</fullName>
    </submittedName>
</protein>
<gene>
    <name evidence="3" type="primary">ytzI</name>
    <name evidence="3" type="ORF">WAK64_17150</name>
</gene>
<dbReference type="RefSeq" id="WP_336588225.1">
    <property type="nucleotide sequence ID" value="NZ_JBBAXC010000016.1"/>
</dbReference>
<feature type="transmembrane region" description="Helical" evidence="2">
    <location>
        <begin position="6"/>
        <end position="24"/>
    </location>
</feature>
<reference evidence="3 4" key="1">
    <citation type="journal article" date="2018" name="J. Microbiol.">
        <title>Bacillus spongiae sp. nov., isolated from sponge of Jeju Island.</title>
        <authorList>
            <person name="Lee G.E."/>
            <person name="Im W.T."/>
            <person name="Park J.S."/>
        </authorList>
    </citation>
    <scope>NUCLEOTIDE SEQUENCE [LARGE SCALE GENOMIC DNA]</scope>
    <source>
        <strain evidence="3 4">135PIL107-10</strain>
    </source>
</reference>